<dbReference type="Proteomes" id="UP000650466">
    <property type="component" value="Unassembled WGS sequence"/>
</dbReference>
<keyword evidence="3" id="KW-1185">Reference proteome</keyword>
<evidence type="ECO:0008006" key="4">
    <source>
        <dbReference type="Google" id="ProtNLM"/>
    </source>
</evidence>
<keyword evidence="1" id="KW-0732">Signal</keyword>
<feature type="chain" id="PRO_5039321613" description="Proteinase inhibitor" evidence="1">
    <location>
        <begin position="23"/>
        <end position="148"/>
    </location>
</feature>
<reference evidence="2" key="1">
    <citation type="submission" date="2020-09" db="EMBL/GenBank/DDBJ databases">
        <title>Draft Genome Sequence of Paenibacillus sp. WST5.</title>
        <authorList>
            <person name="Bao Z."/>
        </authorList>
    </citation>
    <scope>NUCLEOTIDE SEQUENCE</scope>
    <source>
        <strain evidence="2">WST5</strain>
    </source>
</reference>
<dbReference type="AlphaFoldDB" id="A0A926QNV5"/>
<evidence type="ECO:0000313" key="3">
    <source>
        <dbReference type="Proteomes" id="UP000650466"/>
    </source>
</evidence>
<dbReference type="RefSeq" id="WP_188178519.1">
    <property type="nucleotide sequence ID" value="NZ_JACVVD010000026.1"/>
</dbReference>
<name>A0A926QNV5_9BACL</name>
<accession>A0A926QNV5</accession>
<protein>
    <recommendedName>
        <fullName evidence="4">Proteinase inhibitor</fullName>
    </recommendedName>
</protein>
<organism evidence="2 3">
    <name type="scientific">Paenibacillus sedimenti</name>
    <dbReference type="NCBI Taxonomy" id="2770274"/>
    <lineage>
        <taxon>Bacteria</taxon>
        <taxon>Bacillati</taxon>
        <taxon>Bacillota</taxon>
        <taxon>Bacilli</taxon>
        <taxon>Bacillales</taxon>
        <taxon>Paenibacillaceae</taxon>
        <taxon>Paenibacillus</taxon>
    </lineage>
</organism>
<gene>
    <name evidence="2" type="ORF">ICC18_32540</name>
</gene>
<proteinExistence type="predicted"/>
<evidence type="ECO:0000313" key="2">
    <source>
        <dbReference type="EMBL" id="MBD0384759.1"/>
    </source>
</evidence>
<dbReference type="PROSITE" id="PS51257">
    <property type="entry name" value="PROKAR_LIPOPROTEIN"/>
    <property type="match status" value="1"/>
</dbReference>
<sequence length="148" mass="16331">MSKKYFVILAIALMVVITGCSNKSKTPDESSFSATITATNSSEVNKDLVMGASLKNISTDDYELTHAGGVFYFSIKDSQGKNVNQFVMTLPAIRSNLKSQDEIREQYSHKLDTPGVYEISAIAKFSIGEGNKEKKYVINTNTMKVEVK</sequence>
<evidence type="ECO:0000256" key="1">
    <source>
        <dbReference type="SAM" id="SignalP"/>
    </source>
</evidence>
<feature type="signal peptide" evidence="1">
    <location>
        <begin position="1"/>
        <end position="22"/>
    </location>
</feature>
<comment type="caution">
    <text evidence="2">The sequence shown here is derived from an EMBL/GenBank/DDBJ whole genome shotgun (WGS) entry which is preliminary data.</text>
</comment>
<dbReference type="EMBL" id="JACVVD010000026">
    <property type="protein sequence ID" value="MBD0384759.1"/>
    <property type="molecule type" value="Genomic_DNA"/>
</dbReference>